<reference evidence="1 2" key="1">
    <citation type="journal article" date="2016" name="Nat. Commun.">
        <title>Thousands of microbial genomes shed light on interconnected biogeochemical processes in an aquifer system.</title>
        <authorList>
            <person name="Anantharaman K."/>
            <person name="Brown C.T."/>
            <person name="Hug L.A."/>
            <person name="Sharon I."/>
            <person name="Castelle C.J."/>
            <person name="Probst A.J."/>
            <person name="Thomas B.C."/>
            <person name="Singh A."/>
            <person name="Wilkins M.J."/>
            <person name="Karaoz U."/>
            <person name="Brodie E.L."/>
            <person name="Williams K.H."/>
            <person name="Hubbard S.S."/>
            <person name="Banfield J.F."/>
        </authorList>
    </citation>
    <scope>NUCLEOTIDE SEQUENCE [LARGE SCALE GENOMIC DNA]</scope>
</reference>
<evidence type="ECO:0000313" key="1">
    <source>
        <dbReference type="EMBL" id="OGY17947.1"/>
    </source>
</evidence>
<dbReference type="STRING" id="1797589.A2784_00490"/>
<protein>
    <recommendedName>
        <fullName evidence="3">Antitoxin</fullName>
    </recommendedName>
</protein>
<accession>A0A1G1VRU7</accession>
<proteinExistence type="predicted"/>
<sequence>MNWLMPITTTATEIQRNYKQVRNRAKKAKVPVTVLANNKPEGIYMDYETFVREYIKRDKISPRKQKSDFSEFLGLWTKEEADEFDKIIEDAFEQVNPEDWRS</sequence>
<evidence type="ECO:0008006" key="3">
    <source>
        <dbReference type="Google" id="ProtNLM"/>
    </source>
</evidence>
<evidence type="ECO:0000313" key="2">
    <source>
        <dbReference type="Proteomes" id="UP000177324"/>
    </source>
</evidence>
<gene>
    <name evidence="1" type="ORF">A2784_00490</name>
</gene>
<dbReference type="EMBL" id="MHCH01000013">
    <property type="protein sequence ID" value="OGY17947.1"/>
    <property type="molecule type" value="Genomic_DNA"/>
</dbReference>
<comment type="caution">
    <text evidence="1">The sequence shown here is derived from an EMBL/GenBank/DDBJ whole genome shotgun (WGS) entry which is preliminary data.</text>
</comment>
<organism evidence="1 2">
    <name type="scientific">Candidatus Chisholmbacteria bacterium RIFCSPHIGHO2_01_FULL_48_12</name>
    <dbReference type="NCBI Taxonomy" id="1797589"/>
    <lineage>
        <taxon>Bacteria</taxon>
        <taxon>Candidatus Chisholmiibacteriota</taxon>
    </lineage>
</organism>
<dbReference type="Proteomes" id="UP000177324">
    <property type="component" value="Unassembled WGS sequence"/>
</dbReference>
<name>A0A1G1VRU7_9BACT</name>
<dbReference type="AlphaFoldDB" id="A0A1G1VRU7"/>